<protein>
    <submittedName>
        <fullName evidence="1">Uncharacterized protein</fullName>
    </submittedName>
</protein>
<gene>
    <name evidence="1" type="ORF">N3K66_003210</name>
</gene>
<organism evidence="1 2">
    <name type="scientific">Trichothecium roseum</name>
    <dbReference type="NCBI Taxonomy" id="47278"/>
    <lineage>
        <taxon>Eukaryota</taxon>
        <taxon>Fungi</taxon>
        <taxon>Dikarya</taxon>
        <taxon>Ascomycota</taxon>
        <taxon>Pezizomycotina</taxon>
        <taxon>Sordariomycetes</taxon>
        <taxon>Hypocreomycetidae</taxon>
        <taxon>Hypocreales</taxon>
        <taxon>Hypocreales incertae sedis</taxon>
        <taxon>Trichothecium</taxon>
    </lineage>
</organism>
<dbReference type="Proteomes" id="UP001163324">
    <property type="component" value="Chromosome 3"/>
</dbReference>
<comment type="caution">
    <text evidence="1">The sequence shown here is derived from an EMBL/GenBank/DDBJ whole genome shotgun (WGS) entry which is preliminary data.</text>
</comment>
<proteinExistence type="predicted"/>
<keyword evidence="2" id="KW-1185">Reference proteome</keyword>
<evidence type="ECO:0000313" key="2">
    <source>
        <dbReference type="Proteomes" id="UP001163324"/>
    </source>
</evidence>
<name>A0ACC0V5B1_9HYPO</name>
<reference evidence="1" key="1">
    <citation type="submission" date="2022-10" db="EMBL/GenBank/DDBJ databases">
        <title>Complete Genome of Trichothecium roseum strain YXFP-22015, a Plant Pathogen Isolated from Citrus.</title>
        <authorList>
            <person name="Wang Y."/>
            <person name="Zhu L."/>
        </authorList>
    </citation>
    <scope>NUCLEOTIDE SEQUENCE</scope>
    <source>
        <strain evidence="1">YXFP-22015</strain>
    </source>
</reference>
<sequence length="120" mass="13104">MSWNHSKPAHEPSTLIKLLPLLLTLAIVAVAAWVAHQIYLTSRSIGASASRRMGSKNVVLTRDGMRVGVRQVQNESYVDKTQGWVVKAWNLAKGDAEAEAEAEAAKAASTAQSRHKHKTF</sequence>
<accession>A0ACC0V5B1</accession>
<dbReference type="EMBL" id="CM047942">
    <property type="protein sequence ID" value="KAI9901393.1"/>
    <property type="molecule type" value="Genomic_DNA"/>
</dbReference>
<evidence type="ECO:0000313" key="1">
    <source>
        <dbReference type="EMBL" id="KAI9901393.1"/>
    </source>
</evidence>